<name>A0ABQ0ETD8_APOSI</name>
<gene>
    <name evidence="1" type="ORF">APTSU1_000539800</name>
</gene>
<comment type="caution">
    <text evidence="1">The sequence shown here is derived from an EMBL/GenBank/DDBJ whole genome shotgun (WGS) entry which is preliminary data.</text>
</comment>
<dbReference type="Proteomes" id="UP001623349">
    <property type="component" value="Unassembled WGS sequence"/>
</dbReference>
<evidence type="ECO:0000313" key="1">
    <source>
        <dbReference type="EMBL" id="GAB1290168.1"/>
    </source>
</evidence>
<evidence type="ECO:0000313" key="2">
    <source>
        <dbReference type="Proteomes" id="UP001623349"/>
    </source>
</evidence>
<organism evidence="1 2">
    <name type="scientific">Apodemus speciosus</name>
    <name type="common">Large Japanese field mouse</name>
    <dbReference type="NCBI Taxonomy" id="105296"/>
    <lineage>
        <taxon>Eukaryota</taxon>
        <taxon>Metazoa</taxon>
        <taxon>Chordata</taxon>
        <taxon>Craniata</taxon>
        <taxon>Vertebrata</taxon>
        <taxon>Euteleostomi</taxon>
        <taxon>Mammalia</taxon>
        <taxon>Eutheria</taxon>
        <taxon>Euarchontoglires</taxon>
        <taxon>Glires</taxon>
        <taxon>Rodentia</taxon>
        <taxon>Myomorpha</taxon>
        <taxon>Muroidea</taxon>
        <taxon>Muridae</taxon>
        <taxon>Murinae</taxon>
        <taxon>Apodemus</taxon>
    </lineage>
</organism>
<proteinExistence type="predicted"/>
<sequence length="33" mass="3104">MLKPSGLKAPTKILKPGSTALKTPAAAAAAAAG</sequence>
<accession>A0ABQ0ETD8</accession>
<reference evidence="1 2" key="1">
    <citation type="submission" date="2024-08" db="EMBL/GenBank/DDBJ databases">
        <title>The draft genome of Apodemus speciosus.</title>
        <authorList>
            <person name="Nabeshima K."/>
            <person name="Suzuki S."/>
            <person name="Onuma M."/>
        </authorList>
    </citation>
    <scope>NUCLEOTIDE SEQUENCE [LARGE SCALE GENOMIC DNA]</scope>
    <source>
        <strain evidence="1">IB14-021</strain>
    </source>
</reference>
<keyword evidence="2" id="KW-1185">Reference proteome</keyword>
<dbReference type="EMBL" id="BAAFST010000005">
    <property type="protein sequence ID" value="GAB1290168.1"/>
    <property type="molecule type" value="Genomic_DNA"/>
</dbReference>
<protein>
    <submittedName>
        <fullName evidence="1">CAP-Gly domain-containing linker protein 1</fullName>
    </submittedName>
</protein>